<protein>
    <submittedName>
        <fullName evidence="1">Uncharacterized protein</fullName>
    </submittedName>
</protein>
<reference evidence="1" key="2">
    <citation type="submission" date="2023-06" db="EMBL/GenBank/DDBJ databases">
        <authorList>
            <consortium name="Lawrence Berkeley National Laboratory"/>
            <person name="Haridas S."/>
            <person name="Hensen N."/>
            <person name="Bonometti L."/>
            <person name="Westerberg I."/>
            <person name="Brannstrom I.O."/>
            <person name="Guillou S."/>
            <person name="Cros-Aarteil S."/>
            <person name="Calhoun S."/>
            <person name="Kuo A."/>
            <person name="Mondo S."/>
            <person name="Pangilinan J."/>
            <person name="Riley R."/>
            <person name="Labutti K."/>
            <person name="Andreopoulos B."/>
            <person name="Lipzen A."/>
            <person name="Chen C."/>
            <person name="Yanf M."/>
            <person name="Daum C."/>
            <person name="Ng V."/>
            <person name="Clum A."/>
            <person name="Steindorff A."/>
            <person name="Ohm R."/>
            <person name="Martin F."/>
            <person name="Silar P."/>
            <person name="Natvig D."/>
            <person name="Lalanne C."/>
            <person name="Gautier V."/>
            <person name="Ament-Velasquez S.L."/>
            <person name="Kruys A."/>
            <person name="Hutchinson M.I."/>
            <person name="Powell A.J."/>
            <person name="Barry K."/>
            <person name="Miller A.N."/>
            <person name="Grigoriev I.V."/>
            <person name="Debuchy R."/>
            <person name="Gladieux P."/>
            <person name="Thoren M.H."/>
            <person name="Johannesson H."/>
        </authorList>
    </citation>
    <scope>NUCLEOTIDE SEQUENCE</scope>
    <source>
        <strain evidence="1">SMH4131-1</strain>
    </source>
</reference>
<dbReference type="AlphaFoldDB" id="A0AAE0IEY8"/>
<dbReference type="Gene3D" id="3.90.176.10">
    <property type="entry name" value="Toxin ADP-ribosyltransferase, Chain A, domain 1"/>
    <property type="match status" value="1"/>
</dbReference>
<name>A0AAE0IEY8_9PEZI</name>
<keyword evidence="2" id="KW-1185">Reference proteome</keyword>
<dbReference type="Proteomes" id="UP001286456">
    <property type="component" value="Unassembled WGS sequence"/>
</dbReference>
<proteinExistence type="predicted"/>
<evidence type="ECO:0000313" key="1">
    <source>
        <dbReference type="EMBL" id="KAK3323759.1"/>
    </source>
</evidence>
<dbReference type="EMBL" id="JAUEPO010000004">
    <property type="protein sequence ID" value="KAK3323759.1"/>
    <property type="molecule type" value="Genomic_DNA"/>
</dbReference>
<organism evidence="1 2">
    <name type="scientific">Cercophora scortea</name>
    <dbReference type="NCBI Taxonomy" id="314031"/>
    <lineage>
        <taxon>Eukaryota</taxon>
        <taxon>Fungi</taxon>
        <taxon>Dikarya</taxon>
        <taxon>Ascomycota</taxon>
        <taxon>Pezizomycotina</taxon>
        <taxon>Sordariomycetes</taxon>
        <taxon>Sordariomycetidae</taxon>
        <taxon>Sordariales</taxon>
        <taxon>Lasiosphaeriaceae</taxon>
        <taxon>Cercophora</taxon>
    </lineage>
</organism>
<sequence length="506" mass="55528">MSYLWRILIAQSGAKLWFSDGQPIDDPRSGAGASSRLIVDGQGFLDLTGVPSAAEPILEANGLLLWVSPTSAGVSAPKHVEAETAAPLPFLDLFLQIADNNSFTLTCISFGNDTIDDASPSSVPTVSGQLKPLPVVSPADADFITNMIQQKYIPYQDIPDAPGKTIAEITALGQQLFPFSPYSFQLAMCIYDWTTASFTRLVFVKIFEYTGVPPQPFPLDQGSIATEIWESNWGTYTPQNPYYMNSFMMQPAASLSDVDTQLGSVAGPLQSLSEVENRILSAAAQSLPRTSMFQFTQLFSGQVDIYQLGLDHFGIEFLECPLNDNTQDVLEMAFSAATASYASPGHVVTTKMVWSFTSSATDAIHYSNGILLVANIPSGSVVWDKASYVTTLSDDPNKDEYLFMPGTQFVVESIADAVVDNTSVTVITLQPLDTLAQALPRSEPTVMNEILLFRRMPPVLLWRIEAVSWPCFPSQWWFKRVAGINYRTVLCRQQQELSTKQRPTSV</sequence>
<comment type="caution">
    <text evidence="1">The sequence shown here is derived from an EMBL/GenBank/DDBJ whole genome shotgun (WGS) entry which is preliminary data.</text>
</comment>
<gene>
    <name evidence="1" type="ORF">B0T19DRAFT_486077</name>
</gene>
<reference evidence="1" key="1">
    <citation type="journal article" date="2023" name="Mol. Phylogenet. Evol.">
        <title>Genome-scale phylogeny and comparative genomics of the fungal order Sordariales.</title>
        <authorList>
            <person name="Hensen N."/>
            <person name="Bonometti L."/>
            <person name="Westerberg I."/>
            <person name="Brannstrom I.O."/>
            <person name="Guillou S."/>
            <person name="Cros-Aarteil S."/>
            <person name="Calhoun S."/>
            <person name="Haridas S."/>
            <person name="Kuo A."/>
            <person name="Mondo S."/>
            <person name="Pangilinan J."/>
            <person name="Riley R."/>
            <person name="LaButti K."/>
            <person name="Andreopoulos B."/>
            <person name="Lipzen A."/>
            <person name="Chen C."/>
            <person name="Yan M."/>
            <person name="Daum C."/>
            <person name="Ng V."/>
            <person name="Clum A."/>
            <person name="Steindorff A."/>
            <person name="Ohm R.A."/>
            <person name="Martin F."/>
            <person name="Silar P."/>
            <person name="Natvig D.O."/>
            <person name="Lalanne C."/>
            <person name="Gautier V."/>
            <person name="Ament-Velasquez S.L."/>
            <person name="Kruys A."/>
            <person name="Hutchinson M.I."/>
            <person name="Powell A.J."/>
            <person name="Barry K."/>
            <person name="Miller A.N."/>
            <person name="Grigoriev I.V."/>
            <person name="Debuchy R."/>
            <person name="Gladieux P."/>
            <person name="Hiltunen Thoren M."/>
            <person name="Johannesson H."/>
        </authorList>
    </citation>
    <scope>NUCLEOTIDE SEQUENCE</scope>
    <source>
        <strain evidence="1">SMH4131-1</strain>
    </source>
</reference>
<accession>A0AAE0IEY8</accession>
<evidence type="ECO:0000313" key="2">
    <source>
        <dbReference type="Proteomes" id="UP001286456"/>
    </source>
</evidence>